<feature type="transmembrane region" description="Helical" evidence="1">
    <location>
        <begin position="136"/>
        <end position="153"/>
    </location>
</feature>
<dbReference type="AlphaFoldDB" id="A0A918TQ32"/>
<feature type="transmembrane region" description="Helical" evidence="1">
    <location>
        <begin position="261"/>
        <end position="280"/>
    </location>
</feature>
<keyword evidence="1" id="KW-0472">Membrane</keyword>
<feature type="transmembrane region" description="Helical" evidence="1">
    <location>
        <begin position="234"/>
        <end position="255"/>
    </location>
</feature>
<evidence type="ECO:0000313" key="2">
    <source>
        <dbReference type="EMBL" id="GHC51823.1"/>
    </source>
</evidence>
<feature type="transmembrane region" description="Helical" evidence="1">
    <location>
        <begin position="160"/>
        <end position="181"/>
    </location>
</feature>
<feature type="transmembrane region" description="Helical" evidence="1">
    <location>
        <begin position="78"/>
        <end position="95"/>
    </location>
</feature>
<organism evidence="2 3">
    <name type="scientific">Neogemmobacter tilapiae</name>
    <dbReference type="NCBI Taxonomy" id="875041"/>
    <lineage>
        <taxon>Bacteria</taxon>
        <taxon>Pseudomonadati</taxon>
        <taxon>Pseudomonadota</taxon>
        <taxon>Alphaproteobacteria</taxon>
        <taxon>Rhodobacterales</taxon>
        <taxon>Paracoccaceae</taxon>
        <taxon>Neogemmobacter</taxon>
    </lineage>
</organism>
<feature type="transmembrane region" description="Helical" evidence="1">
    <location>
        <begin position="285"/>
        <end position="302"/>
    </location>
</feature>
<reference evidence="2" key="1">
    <citation type="journal article" date="2014" name="Int. J. Syst. Evol. Microbiol.">
        <title>Complete genome sequence of Corynebacterium casei LMG S-19264T (=DSM 44701T), isolated from a smear-ripened cheese.</title>
        <authorList>
            <consortium name="US DOE Joint Genome Institute (JGI-PGF)"/>
            <person name="Walter F."/>
            <person name="Albersmeier A."/>
            <person name="Kalinowski J."/>
            <person name="Ruckert C."/>
        </authorList>
    </citation>
    <scope>NUCLEOTIDE SEQUENCE</scope>
    <source>
        <strain evidence="2">KCTC 23310</strain>
    </source>
</reference>
<keyword evidence="1" id="KW-0812">Transmembrane</keyword>
<feature type="transmembrane region" description="Helical" evidence="1">
    <location>
        <begin position="52"/>
        <end position="72"/>
    </location>
</feature>
<protein>
    <recommendedName>
        <fullName evidence="4">DUF2157 domain-containing protein</fullName>
    </recommendedName>
</protein>
<accession>A0A918TQ32</accession>
<sequence length="355" mass="37841">MQITDEDIRSAVAAGILNEAQAASLTALAAARHGQRDALPADEEPFEFFRGFAEIFVSVGLILLISGILAFTSVAGSVLMPAITAALCWTFARYFTLKRRMALPSIVLTLGFALGAAAAIGFGMGLVRDGWQTERLFLIGYFLVVLAVLGFWYRSYKVPFSFVPIGLAGMGLIFVLTDSVAPLQTGIASWSEMFDLRTGSGFALGTLIFGLCAFAGGVAFDMRDPYRLGRSSASGFWLHILAAPALVNTVALTALNSGDMTGKLLLAVVLALVALLALIIDRRSFMTAAVVYLAILVGWLLRAGGETAPMAAVLLVLGIILTLMGTFWTQMRGAVMRALPNFPGKSRLPPYVTVE</sequence>
<feature type="transmembrane region" description="Helical" evidence="1">
    <location>
        <begin position="102"/>
        <end position="124"/>
    </location>
</feature>
<proteinExistence type="predicted"/>
<gene>
    <name evidence="2" type="ORF">GCM10007315_12820</name>
</gene>
<dbReference type="Proteomes" id="UP000638981">
    <property type="component" value="Unassembled WGS sequence"/>
</dbReference>
<comment type="caution">
    <text evidence="2">The sequence shown here is derived from an EMBL/GenBank/DDBJ whole genome shotgun (WGS) entry which is preliminary data.</text>
</comment>
<feature type="transmembrane region" description="Helical" evidence="1">
    <location>
        <begin position="201"/>
        <end position="222"/>
    </location>
</feature>
<evidence type="ECO:0000313" key="3">
    <source>
        <dbReference type="Proteomes" id="UP000638981"/>
    </source>
</evidence>
<dbReference type="EMBL" id="BMYJ01000003">
    <property type="protein sequence ID" value="GHC51823.1"/>
    <property type="molecule type" value="Genomic_DNA"/>
</dbReference>
<feature type="transmembrane region" description="Helical" evidence="1">
    <location>
        <begin position="308"/>
        <end position="328"/>
    </location>
</feature>
<reference evidence="2" key="2">
    <citation type="submission" date="2020-09" db="EMBL/GenBank/DDBJ databases">
        <authorList>
            <person name="Sun Q."/>
            <person name="Kim S."/>
        </authorList>
    </citation>
    <scope>NUCLEOTIDE SEQUENCE</scope>
    <source>
        <strain evidence="2">KCTC 23310</strain>
    </source>
</reference>
<dbReference type="RefSeq" id="WP_189410794.1">
    <property type="nucleotide sequence ID" value="NZ_BMYJ01000003.1"/>
</dbReference>
<evidence type="ECO:0000256" key="1">
    <source>
        <dbReference type="SAM" id="Phobius"/>
    </source>
</evidence>
<name>A0A918TQ32_9RHOB</name>
<evidence type="ECO:0008006" key="4">
    <source>
        <dbReference type="Google" id="ProtNLM"/>
    </source>
</evidence>
<keyword evidence="3" id="KW-1185">Reference proteome</keyword>
<keyword evidence="1" id="KW-1133">Transmembrane helix</keyword>